<organism evidence="1 2">
    <name type="scientific">Pomacea canaliculata</name>
    <name type="common">Golden apple snail</name>
    <dbReference type="NCBI Taxonomy" id="400727"/>
    <lineage>
        <taxon>Eukaryota</taxon>
        <taxon>Metazoa</taxon>
        <taxon>Spiralia</taxon>
        <taxon>Lophotrochozoa</taxon>
        <taxon>Mollusca</taxon>
        <taxon>Gastropoda</taxon>
        <taxon>Caenogastropoda</taxon>
        <taxon>Architaenioglossa</taxon>
        <taxon>Ampullarioidea</taxon>
        <taxon>Ampullariidae</taxon>
        <taxon>Pomacea</taxon>
    </lineage>
</organism>
<dbReference type="Proteomes" id="UP000245119">
    <property type="component" value="Linkage Group LG8"/>
</dbReference>
<dbReference type="EMBL" id="PZQS01000008">
    <property type="protein sequence ID" value="PVD25715.1"/>
    <property type="molecule type" value="Genomic_DNA"/>
</dbReference>
<keyword evidence="2" id="KW-1185">Reference proteome</keyword>
<accession>A0A2T7NX25</accession>
<sequence length="206" mass="23522">MVLKGLKREMRTGNTLRSVCPRADVQKHPQAVIVRTSHGLPVHQADDEADDSHLTTNAVAFSLNKKGRWKLPDLIQERLSSDDFETDSCGLVISMLEHHRVKRQSDCLRVITNRSDIRDRCCVNEVPLRKKARRKMYCNGLNILNNGRGKNTKETRKKRVISSKIDIEKHKTVDPTACKSEDMGENNAEDEVAPYYLLRRVLSSPF</sequence>
<evidence type="ECO:0000313" key="2">
    <source>
        <dbReference type="Proteomes" id="UP000245119"/>
    </source>
</evidence>
<dbReference type="AlphaFoldDB" id="A0A2T7NX25"/>
<proteinExistence type="predicted"/>
<dbReference type="STRING" id="400727.A0A2T7NX25"/>
<protein>
    <submittedName>
        <fullName evidence="1">Uncharacterized protein</fullName>
    </submittedName>
</protein>
<evidence type="ECO:0000313" key="1">
    <source>
        <dbReference type="EMBL" id="PVD25715.1"/>
    </source>
</evidence>
<comment type="caution">
    <text evidence="1">The sequence shown here is derived from an EMBL/GenBank/DDBJ whole genome shotgun (WGS) entry which is preliminary data.</text>
</comment>
<reference evidence="1 2" key="1">
    <citation type="submission" date="2018-04" db="EMBL/GenBank/DDBJ databases">
        <title>The genome of golden apple snail Pomacea canaliculata provides insight into stress tolerance and invasive adaptation.</title>
        <authorList>
            <person name="Liu C."/>
            <person name="Liu B."/>
            <person name="Ren Y."/>
            <person name="Zhang Y."/>
            <person name="Wang H."/>
            <person name="Li S."/>
            <person name="Jiang F."/>
            <person name="Yin L."/>
            <person name="Zhang G."/>
            <person name="Qian W."/>
            <person name="Fan W."/>
        </authorList>
    </citation>
    <scope>NUCLEOTIDE SEQUENCE [LARGE SCALE GENOMIC DNA]</scope>
    <source>
        <strain evidence="1">SZHN2017</strain>
        <tissue evidence="1">Muscle</tissue>
    </source>
</reference>
<name>A0A2T7NX25_POMCA</name>
<gene>
    <name evidence="1" type="ORF">C0Q70_13375</name>
</gene>